<keyword evidence="2" id="KW-0472">Membrane</keyword>
<evidence type="ECO:0000313" key="3">
    <source>
        <dbReference type="EMBL" id="CAA6822408.1"/>
    </source>
</evidence>
<feature type="coiled-coil region" evidence="1">
    <location>
        <begin position="35"/>
        <end position="69"/>
    </location>
</feature>
<protein>
    <submittedName>
        <fullName evidence="3">Uncharacterized protein</fullName>
    </submittedName>
</protein>
<dbReference type="EMBL" id="CACVAU010000064">
    <property type="protein sequence ID" value="CAA6822408.1"/>
    <property type="molecule type" value="Genomic_DNA"/>
</dbReference>
<sequence>MNDLAKNLLNEYGDIGIVLIIVAVVVNIIFIMWIKLALEEEKSKYSKELEELKSEINIYKQELEHSHQISQITYQRLFEKKIEIYDQLNKKISLFNRDIYDDNLGGEFIGYDSSDFLDIYITVFYDIKSIIDMNHLYLSIGLLEAYGILKDKVQTFDSELINVDFYYPLDNQSISDQILNNEEKKRIIYQKIYENSWEEWKNFLEKLDLDILKIKEKINLD</sequence>
<accession>A0A6S6U2G6</accession>
<keyword evidence="2" id="KW-0812">Transmembrane</keyword>
<evidence type="ECO:0000256" key="1">
    <source>
        <dbReference type="SAM" id="Coils"/>
    </source>
</evidence>
<keyword evidence="2" id="KW-1133">Transmembrane helix</keyword>
<reference evidence="3" key="1">
    <citation type="submission" date="2020-01" db="EMBL/GenBank/DDBJ databases">
        <authorList>
            <person name="Meier V. D."/>
            <person name="Meier V D."/>
        </authorList>
    </citation>
    <scope>NUCLEOTIDE SEQUENCE</scope>
    <source>
        <strain evidence="3">HLG_WM_MAG_05</strain>
    </source>
</reference>
<dbReference type="AlphaFoldDB" id="A0A6S6U2G6"/>
<proteinExistence type="predicted"/>
<evidence type="ECO:0000256" key="2">
    <source>
        <dbReference type="SAM" id="Phobius"/>
    </source>
</evidence>
<name>A0A6S6U2G6_9BACT</name>
<feature type="transmembrane region" description="Helical" evidence="2">
    <location>
        <begin position="15"/>
        <end position="38"/>
    </location>
</feature>
<keyword evidence="1" id="KW-0175">Coiled coil</keyword>
<organism evidence="3">
    <name type="scientific">uncultured Sulfurovum sp</name>
    <dbReference type="NCBI Taxonomy" id="269237"/>
    <lineage>
        <taxon>Bacteria</taxon>
        <taxon>Pseudomonadati</taxon>
        <taxon>Campylobacterota</taxon>
        <taxon>Epsilonproteobacteria</taxon>
        <taxon>Campylobacterales</taxon>
        <taxon>Sulfurovaceae</taxon>
        <taxon>Sulfurovum</taxon>
        <taxon>environmental samples</taxon>
    </lineage>
</organism>
<gene>
    <name evidence="3" type="ORF">HELGO_WM5697</name>
</gene>